<sequence>MEKKFMKYLYLFVISLALGIFLHGRDGETEGENPRSTFEIKVGEEFLEILANPDSIKFGKVLPTGFAMGGSGQEYLSEEPLISFSSPQIAQIQNLLLSPKNFIVEKTKSGLFLPEYVLYFKKEEKTLTVLVSSFINQIRIEGVQSSVVLDFDPMQDEMKACLDYFKSL</sequence>
<protein>
    <submittedName>
        <fullName evidence="1">Uncharacterized protein</fullName>
    </submittedName>
</protein>
<dbReference type="EMBL" id="JSAM01000050">
    <property type="protein sequence ID" value="KIA77982.1"/>
    <property type="molecule type" value="Genomic_DNA"/>
</dbReference>
<dbReference type="PATRIC" id="fig|83552.4.peg.807"/>
<comment type="caution">
    <text evidence="1">The sequence shown here is derived from an EMBL/GenBank/DDBJ whole genome shotgun (WGS) entry which is preliminary data.</text>
</comment>
<gene>
    <name evidence="1" type="ORF">DB43_FF00010</name>
</gene>
<dbReference type="RefSeq" id="WP_039376678.1">
    <property type="nucleotide sequence ID" value="NZ_JSAM01000050.1"/>
</dbReference>
<reference evidence="1 2" key="1">
    <citation type="journal article" date="2014" name="Mol. Biol. Evol.">
        <title>Massive expansion of Ubiquitination-related gene families within the Chlamydiae.</title>
        <authorList>
            <person name="Domman D."/>
            <person name="Collingro A."/>
            <person name="Lagkouvardos I."/>
            <person name="Gehre L."/>
            <person name="Weinmaier T."/>
            <person name="Rattei T."/>
            <person name="Subtil A."/>
            <person name="Horn M."/>
        </authorList>
    </citation>
    <scope>NUCLEOTIDE SEQUENCE [LARGE SCALE GENOMIC DNA]</scope>
    <source>
        <strain evidence="1 2">OEW1</strain>
    </source>
</reference>
<evidence type="ECO:0000313" key="1">
    <source>
        <dbReference type="EMBL" id="KIA77982.1"/>
    </source>
</evidence>
<accession>A0A0C1EA13</accession>
<name>A0A0C1EA13_9BACT</name>
<dbReference type="Proteomes" id="UP000031307">
    <property type="component" value="Unassembled WGS sequence"/>
</dbReference>
<evidence type="ECO:0000313" key="2">
    <source>
        <dbReference type="Proteomes" id="UP000031307"/>
    </source>
</evidence>
<dbReference type="AlphaFoldDB" id="A0A0C1EA13"/>
<organism evidence="1 2">
    <name type="scientific">Parachlamydia acanthamoebae</name>
    <dbReference type="NCBI Taxonomy" id="83552"/>
    <lineage>
        <taxon>Bacteria</taxon>
        <taxon>Pseudomonadati</taxon>
        <taxon>Chlamydiota</taxon>
        <taxon>Chlamydiia</taxon>
        <taxon>Parachlamydiales</taxon>
        <taxon>Parachlamydiaceae</taxon>
        <taxon>Parachlamydia</taxon>
    </lineage>
</organism>
<proteinExistence type="predicted"/>